<dbReference type="Proteomes" id="UP001177295">
    <property type="component" value="Chromosome"/>
</dbReference>
<proteinExistence type="predicted"/>
<keyword evidence="1" id="KW-0472">Membrane</keyword>
<keyword evidence="1" id="KW-0812">Transmembrane</keyword>
<keyword evidence="1" id="KW-1133">Transmembrane helix</keyword>
<name>A0ABY8WVD8_9BACT</name>
<feature type="transmembrane region" description="Helical" evidence="1">
    <location>
        <begin position="20"/>
        <end position="48"/>
    </location>
</feature>
<feature type="transmembrane region" description="Helical" evidence="1">
    <location>
        <begin position="113"/>
        <end position="131"/>
    </location>
</feature>
<organism evidence="2 3">
    <name type="scientific">Candidatus Southlakia epibionticum</name>
    <dbReference type="NCBI Taxonomy" id="3043284"/>
    <lineage>
        <taxon>Bacteria</taxon>
        <taxon>Candidatus Saccharimonadota</taxon>
        <taxon>Candidatus Saccharimonadia</taxon>
        <taxon>Candidatus Saccharimonadales</taxon>
        <taxon>Candidatus Saccharimonadaceae</taxon>
        <taxon>Candidatus Southlakia</taxon>
    </lineage>
</organism>
<feature type="transmembrane region" description="Helical" evidence="1">
    <location>
        <begin position="137"/>
        <end position="154"/>
    </location>
</feature>
<feature type="transmembrane region" description="Helical" evidence="1">
    <location>
        <begin position="191"/>
        <end position="213"/>
    </location>
</feature>
<evidence type="ECO:0000256" key="1">
    <source>
        <dbReference type="SAM" id="Phobius"/>
    </source>
</evidence>
<reference evidence="2 3" key="1">
    <citation type="journal article" date="2023" name="Cell">
        <title>Genetic manipulation of Patescibacteria provides mechanistic insights into microbial dark matter and the epibiotic lifestyle.</title>
        <authorList>
            <person name="Wang Y."/>
            <person name="Gallagher L.A."/>
            <person name="Andrade P.A."/>
            <person name="Liu A."/>
            <person name="Humphreys I.R."/>
            <person name="Turkarslan S."/>
            <person name="Cutler K.J."/>
            <person name="Arrieta-Ortiz M.L."/>
            <person name="Li Y."/>
            <person name="Radey M.C."/>
            <person name="McLean J.S."/>
            <person name="Cong Q."/>
            <person name="Baker D."/>
            <person name="Baliga N.S."/>
            <person name="Peterson S.B."/>
            <person name="Mougous J.D."/>
        </authorList>
    </citation>
    <scope>NUCLEOTIDE SEQUENCE [LARGE SCALE GENOMIC DNA]</scope>
    <source>
        <strain evidence="2 3">ML1</strain>
    </source>
</reference>
<evidence type="ECO:0000313" key="3">
    <source>
        <dbReference type="Proteomes" id="UP001177295"/>
    </source>
</evidence>
<feature type="transmembrane region" description="Helical" evidence="1">
    <location>
        <begin position="233"/>
        <end position="254"/>
    </location>
</feature>
<sequence length="259" mass="29065">MDLIKSHKRRSRISEAMYILLNVLLALAMFAVTYVSGSPWIAVALVFMSKWRVLAVRPRFWLANLIANTVDLIVGLSYVTLVYCMTGSVGVQAALTVLYIVWLLIIKPRSKHTYVVIQAGTALFLGLTTVSMMMHEWNPVCFVAASWIIGCIAMRHVMNTYDEPYSNLYSFVFGVVTAELAWISYHWMAAYAIPGVSPIRLSQFALFTTLFYFVAERAYYSYHAYGEVRRNDIIPPVALTALVVIAAYVLAAIYGSDAL</sequence>
<dbReference type="RefSeq" id="WP_376754187.1">
    <property type="nucleotide sequence ID" value="NZ_CP124550.1"/>
</dbReference>
<dbReference type="EMBL" id="CP124550">
    <property type="protein sequence ID" value="WIO45817.1"/>
    <property type="molecule type" value="Genomic_DNA"/>
</dbReference>
<feature type="transmembrane region" description="Helical" evidence="1">
    <location>
        <begin position="166"/>
        <end position="185"/>
    </location>
</feature>
<keyword evidence="3" id="KW-1185">Reference proteome</keyword>
<gene>
    <name evidence="2" type="ORF">SEML1_0187</name>
</gene>
<protein>
    <recommendedName>
        <fullName evidence="4">YhhN-like protein</fullName>
    </recommendedName>
</protein>
<evidence type="ECO:0000313" key="2">
    <source>
        <dbReference type="EMBL" id="WIO45817.1"/>
    </source>
</evidence>
<feature type="transmembrane region" description="Helical" evidence="1">
    <location>
        <begin position="60"/>
        <end position="83"/>
    </location>
</feature>
<accession>A0ABY8WVD8</accession>
<feature type="transmembrane region" description="Helical" evidence="1">
    <location>
        <begin position="89"/>
        <end position="106"/>
    </location>
</feature>
<evidence type="ECO:0008006" key="4">
    <source>
        <dbReference type="Google" id="ProtNLM"/>
    </source>
</evidence>